<dbReference type="AlphaFoldDB" id="A0AAJ8MAL3"/>
<dbReference type="PROSITE" id="PS01162">
    <property type="entry name" value="QOR_ZETA_CRYSTAL"/>
    <property type="match status" value="1"/>
</dbReference>
<keyword evidence="3" id="KW-1185">Reference proteome</keyword>
<evidence type="ECO:0000313" key="3">
    <source>
        <dbReference type="Proteomes" id="UP000092730"/>
    </source>
</evidence>
<dbReference type="SUPFAM" id="SSF50129">
    <property type="entry name" value="GroES-like"/>
    <property type="match status" value="1"/>
</dbReference>
<dbReference type="Gene3D" id="3.90.180.10">
    <property type="entry name" value="Medium-chain alcohol dehydrogenases, catalytic domain"/>
    <property type="match status" value="1"/>
</dbReference>
<dbReference type="GeneID" id="30209286"/>
<dbReference type="GO" id="GO:0008270">
    <property type="term" value="F:zinc ion binding"/>
    <property type="evidence" value="ECO:0007669"/>
    <property type="project" value="InterPro"/>
</dbReference>
<dbReference type="InterPro" id="IPR011032">
    <property type="entry name" value="GroES-like_sf"/>
</dbReference>
<dbReference type="SMART" id="SM00829">
    <property type="entry name" value="PKS_ER"/>
    <property type="match status" value="1"/>
</dbReference>
<dbReference type="SUPFAM" id="SSF51735">
    <property type="entry name" value="NAD(P)-binding Rossmann-fold domains"/>
    <property type="match status" value="1"/>
</dbReference>
<dbReference type="InterPro" id="IPR002364">
    <property type="entry name" value="Quin_OxRdtase/zeta-crystal_CS"/>
</dbReference>
<dbReference type="CDD" id="cd08241">
    <property type="entry name" value="QOR1"/>
    <property type="match status" value="1"/>
</dbReference>
<dbReference type="GO" id="GO:0016491">
    <property type="term" value="F:oxidoreductase activity"/>
    <property type="evidence" value="ECO:0007669"/>
    <property type="project" value="InterPro"/>
</dbReference>
<evidence type="ECO:0000313" key="2">
    <source>
        <dbReference type="EMBL" id="WVW83744.1"/>
    </source>
</evidence>
<dbReference type="Gene3D" id="3.40.50.720">
    <property type="entry name" value="NAD(P)-binding Rossmann-like Domain"/>
    <property type="match status" value="1"/>
</dbReference>
<dbReference type="InterPro" id="IPR051397">
    <property type="entry name" value="Zn-ADH-like_protein"/>
</dbReference>
<proteinExistence type="predicted"/>
<evidence type="ECO:0000259" key="1">
    <source>
        <dbReference type="SMART" id="SM00829"/>
    </source>
</evidence>
<accession>A0AAJ8MAL3</accession>
<dbReference type="GO" id="GO:0005739">
    <property type="term" value="C:mitochondrion"/>
    <property type="evidence" value="ECO:0007669"/>
    <property type="project" value="TreeGrafter"/>
</dbReference>
<name>A0AAJ8MAL3_9TREE</name>
<dbReference type="InterPro" id="IPR036291">
    <property type="entry name" value="NAD(P)-bd_dom_sf"/>
</dbReference>
<dbReference type="KEGG" id="kbi:30209286"/>
<dbReference type="InterPro" id="IPR013149">
    <property type="entry name" value="ADH-like_C"/>
</dbReference>
<dbReference type="PANTHER" id="PTHR43677">
    <property type="entry name" value="SHORT-CHAIN DEHYDROGENASE/REDUCTASE"/>
    <property type="match status" value="1"/>
</dbReference>
<feature type="domain" description="Enoyl reductase (ER)" evidence="1">
    <location>
        <begin position="10"/>
        <end position="326"/>
    </location>
</feature>
<dbReference type="Pfam" id="PF00107">
    <property type="entry name" value="ADH_zinc_N"/>
    <property type="match status" value="1"/>
</dbReference>
<dbReference type="InterPro" id="IPR013154">
    <property type="entry name" value="ADH-like_N"/>
</dbReference>
<sequence length="340" mass="36473">MKAFQVKEHAHPSKISVSDIPVPKPDISKGEVLLDVHAAGLNFFDILQAQGKYQTQPPLPFVLGAEVAGTISRTAPIPDDCPYEPGDRVAGFAQGAYAEHVVVSWKTLLPIPEELSFEEAATIPLTPTTSYLALVDRAKAKAGEWVLVHAGAGGVGLAACQIAKVLGCKVIATASSPSKRKVCQDYGKADEVVDYTQKDWQKEVMKITGGKGVNVVFDPVGMIIPSLKCVAWNARLVVVGFAAGSIEKIPANLLLLKQASVMGVFWGGTAGKDPSSVFRISQEVLSLLSEGKVKAVIYEKPYVGLEKVSEGLEDIESRRTWGKAVVRIRIENDGKEKAKL</sequence>
<reference evidence="2" key="2">
    <citation type="submission" date="2024-02" db="EMBL/GenBank/DDBJ databases">
        <title>Comparative genomics of Cryptococcus and Kwoniella reveals pathogenesis evolution and contrasting modes of karyotype evolution via chromosome fusion or intercentromeric recombination.</title>
        <authorList>
            <person name="Coelho M.A."/>
            <person name="David-Palma M."/>
            <person name="Shea T."/>
            <person name="Bowers K."/>
            <person name="McGinley-Smith S."/>
            <person name="Mohammad A.W."/>
            <person name="Gnirke A."/>
            <person name="Yurkov A.M."/>
            <person name="Nowrousian M."/>
            <person name="Sun S."/>
            <person name="Cuomo C.A."/>
            <person name="Heitman J."/>
        </authorList>
    </citation>
    <scope>NUCLEOTIDE SEQUENCE</scope>
    <source>
        <strain evidence="2">CBS 10118</strain>
    </source>
</reference>
<dbReference type="InterPro" id="IPR020843">
    <property type="entry name" value="ER"/>
</dbReference>
<dbReference type="Proteomes" id="UP000092730">
    <property type="component" value="Chromosome 4"/>
</dbReference>
<protein>
    <recommendedName>
        <fullName evidence="1">Enoyl reductase (ER) domain-containing protein</fullName>
    </recommendedName>
</protein>
<organism evidence="2 3">
    <name type="scientific">Kwoniella bestiolae CBS 10118</name>
    <dbReference type="NCBI Taxonomy" id="1296100"/>
    <lineage>
        <taxon>Eukaryota</taxon>
        <taxon>Fungi</taxon>
        <taxon>Dikarya</taxon>
        <taxon>Basidiomycota</taxon>
        <taxon>Agaricomycotina</taxon>
        <taxon>Tremellomycetes</taxon>
        <taxon>Tremellales</taxon>
        <taxon>Cryptococcaceae</taxon>
        <taxon>Kwoniella</taxon>
    </lineage>
</organism>
<dbReference type="Pfam" id="PF08240">
    <property type="entry name" value="ADH_N"/>
    <property type="match status" value="1"/>
</dbReference>
<reference evidence="2" key="1">
    <citation type="submission" date="2013-07" db="EMBL/GenBank/DDBJ databases">
        <authorList>
            <consortium name="The Broad Institute Genome Sequencing Platform"/>
            <person name="Cuomo C."/>
            <person name="Litvintseva A."/>
            <person name="Chen Y."/>
            <person name="Heitman J."/>
            <person name="Sun S."/>
            <person name="Springer D."/>
            <person name="Dromer F."/>
            <person name="Young S.K."/>
            <person name="Zeng Q."/>
            <person name="Gargeya S."/>
            <person name="Fitzgerald M."/>
            <person name="Abouelleil A."/>
            <person name="Alvarado L."/>
            <person name="Berlin A.M."/>
            <person name="Chapman S.B."/>
            <person name="Dewar J."/>
            <person name="Goldberg J."/>
            <person name="Griggs A."/>
            <person name="Gujja S."/>
            <person name="Hansen M."/>
            <person name="Howarth C."/>
            <person name="Imamovic A."/>
            <person name="Larimer J."/>
            <person name="McCowan C."/>
            <person name="Murphy C."/>
            <person name="Pearson M."/>
            <person name="Priest M."/>
            <person name="Roberts A."/>
            <person name="Saif S."/>
            <person name="Shea T."/>
            <person name="Sykes S."/>
            <person name="Wortman J."/>
            <person name="Nusbaum C."/>
            <person name="Birren B."/>
        </authorList>
    </citation>
    <scope>NUCLEOTIDE SEQUENCE</scope>
    <source>
        <strain evidence="2">CBS 10118</strain>
    </source>
</reference>
<gene>
    <name evidence="2" type="ORF">I302_105765</name>
</gene>
<dbReference type="EMBL" id="CP144544">
    <property type="protein sequence ID" value="WVW83744.1"/>
    <property type="molecule type" value="Genomic_DNA"/>
</dbReference>
<dbReference type="RefSeq" id="XP_065726213.1">
    <property type="nucleotide sequence ID" value="XM_065870141.1"/>
</dbReference>
<dbReference type="PANTHER" id="PTHR43677:SF4">
    <property type="entry name" value="QUINONE OXIDOREDUCTASE-LIKE PROTEIN 2"/>
    <property type="match status" value="1"/>
</dbReference>